<accession>A0A6N3T944</accession>
<reference evidence="1 3" key="1">
    <citation type="submission" date="2012-11" db="EMBL/GenBank/DDBJ databases">
        <title>Whole genome sequence of Acetobacter indonesiensis 5H-1.</title>
        <authorList>
            <person name="Azuma Y."/>
            <person name="Higashiura N."/>
            <person name="Hirakawa H."/>
            <person name="Matsushita K."/>
        </authorList>
    </citation>
    <scope>NUCLEOTIDE SEQUENCE [LARGE SCALE GENOMIC DNA]</scope>
    <source>
        <strain evidence="1 3">5H-1</strain>
    </source>
</reference>
<dbReference type="Proteomes" id="UP000321104">
    <property type="component" value="Unassembled WGS sequence"/>
</dbReference>
<proteinExistence type="predicted"/>
<dbReference type="Proteomes" id="UP000032673">
    <property type="component" value="Unassembled WGS sequence"/>
</dbReference>
<gene>
    <name evidence="1" type="ORF">Abin_022_028</name>
    <name evidence="2" type="ORF">AIN02nite_21440</name>
</gene>
<organism evidence="2 4">
    <name type="scientific">Acetobacter indonesiensis</name>
    <dbReference type="NCBI Taxonomy" id="104101"/>
    <lineage>
        <taxon>Bacteria</taxon>
        <taxon>Pseudomonadati</taxon>
        <taxon>Pseudomonadota</taxon>
        <taxon>Alphaproteobacteria</taxon>
        <taxon>Acetobacterales</taxon>
        <taxon>Acetobacteraceae</taxon>
        <taxon>Acetobacter</taxon>
    </lineage>
</organism>
<dbReference type="EMBL" id="BJXQ01000013">
    <property type="protein sequence ID" value="GEN04119.1"/>
    <property type="molecule type" value="Genomic_DNA"/>
</dbReference>
<evidence type="ECO:0000313" key="1">
    <source>
        <dbReference type="EMBL" id="GAN63170.1"/>
    </source>
</evidence>
<evidence type="ECO:0000313" key="2">
    <source>
        <dbReference type="EMBL" id="GEN04119.1"/>
    </source>
</evidence>
<sequence length="138" mass="15271">MPASPAACVCGDIVRTATALWVVTHRHRARLLLCPLDPSPMPRHRADVPLSWAEALHLGCPATTVIRCRPVWHTLADTHRTTDRPTLGRLSPATLRRVLAMQLAELHNRQTEAPHLPAILCQAASGRRLHHPLSMVFS</sequence>
<reference evidence="2 4" key="2">
    <citation type="submission" date="2019-07" db="EMBL/GenBank/DDBJ databases">
        <title>Whole genome shotgun sequence of Acetobacter indonesiensis NBRC 16471.</title>
        <authorList>
            <person name="Hosoyama A."/>
            <person name="Uohara A."/>
            <person name="Ohji S."/>
            <person name="Ichikawa N."/>
        </authorList>
    </citation>
    <scope>NUCLEOTIDE SEQUENCE [LARGE SCALE GENOMIC DNA]</scope>
    <source>
        <strain evidence="2 4">NBRC 16471</strain>
    </source>
</reference>
<name>A0A6N3T944_9PROT</name>
<dbReference type="AlphaFoldDB" id="A0A6N3T944"/>
<evidence type="ECO:0000313" key="3">
    <source>
        <dbReference type="Proteomes" id="UP000032673"/>
    </source>
</evidence>
<evidence type="ECO:0000313" key="4">
    <source>
        <dbReference type="Proteomes" id="UP000321104"/>
    </source>
</evidence>
<dbReference type="EMBL" id="BAMW01000022">
    <property type="protein sequence ID" value="GAN63170.1"/>
    <property type="molecule type" value="Genomic_DNA"/>
</dbReference>
<keyword evidence="3" id="KW-1185">Reference proteome</keyword>
<protein>
    <submittedName>
        <fullName evidence="2">Uncharacterized protein</fullName>
    </submittedName>
</protein>
<comment type="caution">
    <text evidence="2">The sequence shown here is derived from an EMBL/GenBank/DDBJ whole genome shotgun (WGS) entry which is preliminary data.</text>
</comment>
<dbReference type="RefSeq" id="WP_048845687.1">
    <property type="nucleotide sequence ID" value="NZ_BAMW01000022.1"/>
</dbReference>